<gene>
    <name evidence="2" type="ORF">I603_2521</name>
</gene>
<reference evidence="2 3" key="1">
    <citation type="submission" date="2016-06" db="EMBL/GenBank/DDBJ databases">
        <title>Genome sequence of Porphyrobacter dokdonensis DSW-74.</title>
        <authorList>
            <person name="Kim J.F."/>
            <person name="Song J.Y."/>
        </authorList>
    </citation>
    <scope>NUCLEOTIDE SEQUENCE [LARGE SCALE GENOMIC DNA]</scope>
    <source>
        <strain evidence="2 3">DSW-74</strain>
    </source>
</reference>
<sequence>MLLDFYNEYRVLAQHIASVALALAIWRWGGGPERWLIGIFVATMVAPTHVFGLFGIEIYPFGPHGWIFVAIDVIAMIAFVVIALNANRNYPLWVAGFQLVAIGAHAARGMVDAVSPFAYLVLSIGPSYCQLVIIFAGLVRHIRRENRFGPYREWRLTREPFAVSQS</sequence>
<protein>
    <submittedName>
        <fullName evidence="2">Uncharacterized protein</fullName>
    </submittedName>
</protein>
<feature type="transmembrane region" description="Helical" evidence="1">
    <location>
        <begin position="65"/>
        <end position="85"/>
    </location>
</feature>
<feature type="transmembrane region" description="Helical" evidence="1">
    <location>
        <begin position="36"/>
        <end position="59"/>
    </location>
</feature>
<feature type="transmembrane region" description="Helical" evidence="1">
    <location>
        <begin position="117"/>
        <end position="139"/>
    </location>
</feature>
<accession>A0A1A7BFG0</accession>
<name>A0A1A7BFG0_9SPHN</name>
<dbReference type="STRING" id="1300349.I603_2521"/>
<dbReference type="AlphaFoldDB" id="A0A1A7BFG0"/>
<organism evidence="2 3">
    <name type="scientific">Erythrobacter dokdonensis DSW-74</name>
    <dbReference type="NCBI Taxonomy" id="1300349"/>
    <lineage>
        <taxon>Bacteria</taxon>
        <taxon>Pseudomonadati</taxon>
        <taxon>Pseudomonadota</taxon>
        <taxon>Alphaproteobacteria</taxon>
        <taxon>Sphingomonadales</taxon>
        <taxon>Erythrobacteraceae</taxon>
        <taxon>Erythrobacter/Porphyrobacter group</taxon>
        <taxon>Erythrobacter</taxon>
    </lineage>
</organism>
<evidence type="ECO:0000313" key="2">
    <source>
        <dbReference type="EMBL" id="OBV09960.1"/>
    </source>
</evidence>
<dbReference type="EMBL" id="LZYB01000008">
    <property type="protein sequence ID" value="OBV09960.1"/>
    <property type="molecule type" value="Genomic_DNA"/>
</dbReference>
<keyword evidence="1" id="KW-1133">Transmembrane helix</keyword>
<comment type="caution">
    <text evidence="2">The sequence shown here is derived from an EMBL/GenBank/DDBJ whole genome shotgun (WGS) entry which is preliminary data.</text>
</comment>
<dbReference type="Proteomes" id="UP000092484">
    <property type="component" value="Unassembled WGS sequence"/>
</dbReference>
<feature type="transmembrane region" description="Helical" evidence="1">
    <location>
        <begin position="92"/>
        <end position="111"/>
    </location>
</feature>
<evidence type="ECO:0000313" key="3">
    <source>
        <dbReference type="Proteomes" id="UP000092484"/>
    </source>
</evidence>
<dbReference type="RefSeq" id="WP_068865562.1">
    <property type="nucleotide sequence ID" value="NZ_LZYB01000008.1"/>
</dbReference>
<feature type="transmembrane region" description="Helical" evidence="1">
    <location>
        <begin position="12"/>
        <end position="29"/>
    </location>
</feature>
<keyword evidence="3" id="KW-1185">Reference proteome</keyword>
<keyword evidence="1" id="KW-0812">Transmembrane</keyword>
<proteinExistence type="predicted"/>
<keyword evidence="1" id="KW-0472">Membrane</keyword>
<evidence type="ECO:0000256" key="1">
    <source>
        <dbReference type="SAM" id="Phobius"/>
    </source>
</evidence>